<keyword evidence="1" id="KW-0812">Transmembrane</keyword>
<protein>
    <recommendedName>
        <fullName evidence="4">Type II secretion system protein</fullName>
    </recommendedName>
</protein>
<evidence type="ECO:0000313" key="3">
    <source>
        <dbReference type="Proteomes" id="UP000000771"/>
    </source>
</evidence>
<dbReference type="EMBL" id="CP001631">
    <property type="protein sequence ID" value="ACU52994.1"/>
    <property type="molecule type" value="Genomic_DNA"/>
</dbReference>
<evidence type="ECO:0008006" key="4">
    <source>
        <dbReference type="Google" id="ProtNLM"/>
    </source>
</evidence>
<accession>C7M1E5</accession>
<sequence>MDARWLIIGVGIAIGLVIAGAGVALAGGSTLLALRRYAAALPSIASRSRVPLARRVVAALARRQADFDATLWIAHWSTEDAVARLQQLWLVLAVLAGGLVLLAKAVVPNLSPFVLAIVAAAALALAAVVARVVLVWQVRAEARIARQRIDNSLANLALLIRVYVQGGASATEALTAISELRGVMSDAGARDVDAWIQGSQRNDQNIGAVLERFGNTYGVPRIAQLGSYLEQSILSGRPVSDTLDVAIRDAYQALFESTVAAVNQRVRIASLVFIPGVIAIGVVFMASMIASMHGIGQVTKLFGGGGL</sequence>
<reference evidence="2 3" key="1">
    <citation type="journal article" date="2009" name="Stand. Genomic Sci.">
        <title>Complete genome sequence of Acidimicrobium ferrooxidans type strain (ICP).</title>
        <authorList>
            <person name="Clum A."/>
            <person name="Nolan M."/>
            <person name="Lang E."/>
            <person name="Glavina Del Rio T."/>
            <person name="Tice H."/>
            <person name="Copeland A."/>
            <person name="Cheng J.F."/>
            <person name="Lucas S."/>
            <person name="Chen F."/>
            <person name="Bruce D."/>
            <person name="Goodwin L."/>
            <person name="Pitluck S."/>
            <person name="Ivanova N."/>
            <person name="Mavrommatis K."/>
            <person name="Mikhailova N."/>
            <person name="Pati A."/>
            <person name="Chen A."/>
            <person name="Palaniappan K."/>
            <person name="Goker M."/>
            <person name="Spring S."/>
            <person name="Land M."/>
            <person name="Hauser L."/>
            <person name="Chang Y.J."/>
            <person name="Jeffries C.C."/>
            <person name="Chain P."/>
            <person name="Bristow J."/>
            <person name="Eisen J.A."/>
            <person name="Markowitz V."/>
            <person name="Hugenholtz P."/>
            <person name="Kyrpides N.C."/>
            <person name="Klenk H.P."/>
            <person name="Lapidus A."/>
        </authorList>
    </citation>
    <scope>NUCLEOTIDE SEQUENCE [LARGE SCALE GENOMIC DNA]</scope>
    <source>
        <strain evidence="3">DSM 10331 / JCM 15462 / NBRC 103882 / ICP</strain>
    </source>
</reference>
<feature type="transmembrane region" description="Helical" evidence="1">
    <location>
        <begin position="88"/>
        <end position="107"/>
    </location>
</feature>
<dbReference type="STRING" id="525909.Afer_0019"/>
<dbReference type="Proteomes" id="UP000000771">
    <property type="component" value="Chromosome"/>
</dbReference>
<gene>
    <name evidence="2" type="ordered locus">Afer_0019</name>
</gene>
<dbReference type="HOGENOM" id="CLU_904973_0_0_11"/>
<feature type="transmembrane region" description="Helical" evidence="1">
    <location>
        <begin position="271"/>
        <end position="292"/>
    </location>
</feature>
<evidence type="ECO:0000313" key="2">
    <source>
        <dbReference type="EMBL" id="ACU52994.1"/>
    </source>
</evidence>
<organism evidence="2 3">
    <name type="scientific">Acidimicrobium ferrooxidans (strain DSM 10331 / JCM 15462 / NBRC 103882 / ICP)</name>
    <dbReference type="NCBI Taxonomy" id="525909"/>
    <lineage>
        <taxon>Bacteria</taxon>
        <taxon>Bacillati</taxon>
        <taxon>Actinomycetota</taxon>
        <taxon>Acidimicrobiia</taxon>
        <taxon>Acidimicrobiales</taxon>
        <taxon>Acidimicrobiaceae</taxon>
        <taxon>Acidimicrobium</taxon>
    </lineage>
</organism>
<dbReference type="KEGG" id="afo:Afer_0019"/>
<name>C7M1E5_ACIFD</name>
<proteinExistence type="predicted"/>
<feature type="transmembrane region" description="Helical" evidence="1">
    <location>
        <begin position="113"/>
        <end position="136"/>
    </location>
</feature>
<dbReference type="AlphaFoldDB" id="C7M1E5"/>
<evidence type="ECO:0000256" key="1">
    <source>
        <dbReference type="SAM" id="Phobius"/>
    </source>
</evidence>
<keyword evidence="1" id="KW-0472">Membrane</keyword>
<feature type="transmembrane region" description="Helical" evidence="1">
    <location>
        <begin position="6"/>
        <end position="34"/>
    </location>
</feature>
<dbReference type="RefSeq" id="WP_012784113.1">
    <property type="nucleotide sequence ID" value="NC_013124.1"/>
</dbReference>
<keyword evidence="3" id="KW-1185">Reference proteome</keyword>
<keyword evidence="1" id="KW-1133">Transmembrane helix</keyword>